<evidence type="ECO:0000256" key="4">
    <source>
        <dbReference type="ARBA" id="ARBA00023004"/>
    </source>
</evidence>
<dbReference type="OrthoDB" id="9807941at2"/>
<dbReference type="FunFam" id="3.40.30.10:FF:000015">
    <property type="entry name" value="NADH-quinone oxidoreductase subunit E"/>
    <property type="match status" value="1"/>
</dbReference>
<dbReference type="KEGG" id="lpil:LIP_0873"/>
<keyword evidence="5 7" id="KW-0411">Iron-sulfur</keyword>
<dbReference type="PANTHER" id="PTHR43342:SF2">
    <property type="entry name" value="POTENTIAL NAD-REDUCING HYDROGENASE SUBUNIT"/>
    <property type="match status" value="1"/>
</dbReference>
<comment type="cofactor">
    <cofactor evidence="6">
        <name>[2Fe-2S] cluster</name>
        <dbReference type="ChEBI" id="CHEBI:190135"/>
    </cofactor>
</comment>
<keyword evidence="3 7" id="KW-0479">Metal-binding</keyword>
<name>A0A0K2SI20_LIMPI</name>
<comment type="similarity">
    <text evidence="1">Belongs to the complex I 24 kDa subunit family.</text>
</comment>
<feature type="binding site" evidence="7">
    <location>
        <position position="79"/>
    </location>
    <ligand>
        <name>[2Fe-2S] cluster</name>
        <dbReference type="ChEBI" id="CHEBI:190135"/>
    </ligand>
</feature>
<feature type="binding site" evidence="7">
    <location>
        <position position="120"/>
    </location>
    <ligand>
        <name>[2Fe-2S] cluster</name>
        <dbReference type="ChEBI" id="CHEBI:190135"/>
    </ligand>
</feature>
<sequence>MVPLPVRRAEPGRDTPAAGRSSIIVLLQQVQEQHGYLPRPEVVRCAGEAGISVAQAYGVASFYNFFKLTPPGQHTIRICQGTACHVQGAQGLLERVQSELGIQPGETTPDGLFSLETVACLGACSMSPAVVIDGEVFGRVTSRQVPRILARYRRRK</sequence>
<dbReference type="SUPFAM" id="SSF52833">
    <property type="entry name" value="Thioredoxin-like"/>
    <property type="match status" value="1"/>
</dbReference>
<dbReference type="InterPro" id="IPR036249">
    <property type="entry name" value="Thioredoxin-like_sf"/>
</dbReference>
<evidence type="ECO:0000256" key="7">
    <source>
        <dbReference type="PIRSR" id="PIRSR000216-1"/>
    </source>
</evidence>
<keyword evidence="9" id="KW-1185">Reference proteome</keyword>
<evidence type="ECO:0000256" key="2">
    <source>
        <dbReference type="ARBA" id="ARBA00022714"/>
    </source>
</evidence>
<dbReference type="PIRSF" id="PIRSF000216">
    <property type="entry name" value="NADH_DH_24kDa"/>
    <property type="match status" value="1"/>
</dbReference>
<dbReference type="Pfam" id="PF01257">
    <property type="entry name" value="2Fe-2S_thioredx"/>
    <property type="match status" value="1"/>
</dbReference>
<dbReference type="AlphaFoldDB" id="A0A0K2SI20"/>
<feature type="binding site" evidence="7">
    <location>
        <position position="84"/>
    </location>
    <ligand>
        <name>[2Fe-2S] cluster</name>
        <dbReference type="ChEBI" id="CHEBI:190135"/>
    </ligand>
</feature>
<evidence type="ECO:0000256" key="6">
    <source>
        <dbReference type="ARBA" id="ARBA00034078"/>
    </source>
</evidence>
<accession>A0A0K2SI20</accession>
<dbReference type="Gene3D" id="3.40.30.10">
    <property type="entry name" value="Glutaredoxin"/>
    <property type="match status" value="1"/>
</dbReference>
<feature type="binding site" evidence="7">
    <location>
        <position position="124"/>
    </location>
    <ligand>
        <name>[2Fe-2S] cluster</name>
        <dbReference type="ChEBI" id="CHEBI:190135"/>
    </ligand>
</feature>
<comment type="cofactor">
    <cofactor evidence="7">
        <name>[2Fe-2S] cluster</name>
        <dbReference type="ChEBI" id="CHEBI:190135"/>
    </cofactor>
    <text evidence="7">Binds 1 [2Fe-2S] cluster.</text>
</comment>
<evidence type="ECO:0000313" key="9">
    <source>
        <dbReference type="Proteomes" id="UP000065807"/>
    </source>
</evidence>
<evidence type="ECO:0000256" key="5">
    <source>
        <dbReference type="ARBA" id="ARBA00023014"/>
    </source>
</evidence>
<dbReference type="GO" id="GO:0051537">
    <property type="term" value="F:2 iron, 2 sulfur cluster binding"/>
    <property type="evidence" value="ECO:0007669"/>
    <property type="project" value="UniProtKB-KW"/>
</dbReference>
<keyword evidence="2 7" id="KW-0001">2Fe-2S</keyword>
<reference evidence="9" key="2">
    <citation type="journal article" date="2016" name="Int. J. Syst. Evol. Microbiol.">
        <title>Complete genome sequence and cell structure of Limnochorda pilosa, a Gram-negative spore-former within the phylum Firmicutes.</title>
        <authorList>
            <person name="Watanabe M."/>
            <person name="Kojima H."/>
            <person name="Fukui M."/>
        </authorList>
    </citation>
    <scope>NUCLEOTIDE SEQUENCE [LARGE SCALE GENOMIC DNA]</scope>
    <source>
        <strain evidence="9">HC45</strain>
    </source>
</reference>
<reference evidence="9" key="1">
    <citation type="submission" date="2015-07" db="EMBL/GenBank/DDBJ databases">
        <title>Complete genome sequence and phylogenetic analysis of Limnochorda pilosa.</title>
        <authorList>
            <person name="Watanabe M."/>
            <person name="Kojima H."/>
            <person name="Fukui M."/>
        </authorList>
    </citation>
    <scope>NUCLEOTIDE SEQUENCE [LARGE SCALE GENOMIC DNA]</scope>
    <source>
        <strain evidence="9">HC45</strain>
    </source>
</reference>
<evidence type="ECO:0000256" key="3">
    <source>
        <dbReference type="ARBA" id="ARBA00022723"/>
    </source>
</evidence>
<dbReference type="PANTHER" id="PTHR43342">
    <property type="entry name" value="NADH-QUINONE OXIDOREDUCTASE, E SUBUNIT"/>
    <property type="match status" value="1"/>
</dbReference>
<dbReference type="Proteomes" id="UP000065807">
    <property type="component" value="Chromosome"/>
</dbReference>
<protein>
    <submittedName>
        <fullName evidence="8">NADH dehydrogenase</fullName>
    </submittedName>
</protein>
<proteinExistence type="inferred from homology"/>
<dbReference type="CDD" id="cd03064">
    <property type="entry name" value="TRX_Fd_NuoE"/>
    <property type="match status" value="1"/>
</dbReference>
<dbReference type="Gene3D" id="1.10.10.1590">
    <property type="entry name" value="NADH-quinone oxidoreductase subunit E"/>
    <property type="match status" value="1"/>
</dbReference>
<evidence type="ECO:0000313" key="8">
    <source>
        <dbReference type="EMBL" id="BAS26730.1"/>
    </source>
</evidence>
<evidence type="ECO:0000256" key="1">
    <source>
        <dbReference type="ARBA" id="ARBA00010643"/>
    </source>
</evidence>
<dbReference type="InterPro" id="IPR028431">
    <property type="entry name" value="NADP_DH_HndA-like"/>
</dbReference>
<dbReference type="EMBL" id="AP014924">
    <property type="protein sequence ID" value="BAS26730.1"/>
    <property type="molecule type" value="Genomic_DNA"/>
</dbReference>
<gene>
    <name evidence="8" type="ORF">LIP_0873</name>
</gene>
<keyword evidence="4 7" id="KW-0408">Iron</keyword>
<dbReference type="InterPro" id="IPR042128">
    <property type="entry name" value="NuoE_dom"/>
</dbReference>
<organism evidence="8 9">
    <name type="scientific">Limnochorda pilosa</name>
    <dbReference type="NCBI Taxonomy" id="1555112"/>
    <lineage>
        <taxon>Bacteria</taxon>
        <taxon>Bacillati</taxon>
        <taxon>Bacillota</taxon>
        <taxon>Limnochordia</taxon>
        <taxon>Limnochordales</taxon>
        <taxon>Limnochordaceae</taxon>
        <taxon>Limnochorda</taxon>
    </lineage>
</organism>
<dbReference type="STRING" id="1555112.LIP_0873"/>
<dbReference type="InterPro" id="IPR002023">
    <property type="entry name" value="NuoE-like"/>
</dbReference>
<dbReference type="GO" id="GO:0046872">
    <property type="term" value="F:metal ion binding"/>
    <property type="evidence" value="ECO:0007669"/>
    <property type="project" value="UniProtKB-KW"/>
</dbReference>
<dbReference type="GO" id="GO:0016491">
    <property type="term" value="F:oxidoreductase activity"/>
    <property type="evidence" value="ECO:0007669"/>
    <property type="project" value="InterPro"/>
</dbReference>
<dbReference type="InterPro" id="IPR041921">
    <property type="entry name" value="NuoE_N"/>
</dbReference>